<sequence length="232" mass="26905">MACKLIVLCCVLVAVFADEKYTDKYDGINLQEILDNRRLLLAYANCLLDKGKCSPEGKELKDHVQDALETGCAKCTETQKNGSYTMIEHLINKEKEIWEELSAKYDPEGKYKKQYEEQAKQRAFITADEYTDRYDGINVDEILQNQRLVTSYVKCLLDKGRCTPEGNELKVHIKDGMQTGCSKCTDTQRHQARKVVKFLREHQDNYWKDIVVKYDPKNEFKDVYEAFLASDE</sequence>
<evidence type="ECO:0008006" key="4">
    <source>
        <dbReference type="Google" id="ProtNLM"/>
    </source>
</evidence>
<dbReference type="InterPro" id="IPR036682">
    <property type="entry name" value="OS_D_A10/PebIII_sf"/>
</dbReference>
<dbReference type="InterPro" id="IPR005055">
    <property type="entry name" value="A10/PebIII"/>
</dbReference>
<reference evidence="2 3" key="1">
    <citation type="submission" date="2023-11" db="EMBL/GenBank/DDBJ databases">
        <authorList>
            <person name="Okamura Y."/>
        </authorList>
    </citation>
    <scope>NUCLEOTIDE SEQUENCE [LARGE SCALE GENOMIC DNA]</scope>
</reference>
<dbReference type="SUPFAM" id="SSF100910">
    <property type="entry name" value="Chemosensory protein Csp2"/>
    <property type="match status" value="2"/>
</dbReference>
<evidence type="ECO:0000313" key="3">
    <source>
        <dbReference type="Proteomes" id="UP001497472"/>
    </source>
</evidence>
<keyword evidence="1" id="KW-0732">Signal</keyword>
<accession>A0AAV1JV83</accession>
<evidence type="ECO:0000313" key="2">
    <source>
        <dbReference type="EMBL" id="CAK1552543.1"/>
    </source>
</evidence>
<dbReference type="PANTHER" id="PTHR11257">
    <property type="entry name" value="CHEMOSENSORY PROTEIN-RELATED"/>
    <property type="match status" value="1"/>
</dbReference>
<proteinExistence type="predicted"/>
<dbReference type="Gene3D" id="1.10.2080.10">
    <property type="entry name" value="Insect odorant-binding protein A10/Ejaculatory bulb-specific protein 3"/>
    <property type="match status" value="2"/>
</dbReference>
<dbReference type="EMBL" id="CAVLEF010000146">
    <property type="protein sequence ID" value="CAK1552543.1"/>
    <property type="molecule type" value="Genomic_DNA"/>
</dbReference>
<feature type="signal peptide" evidence="1">
    <location>
        <begin position="1"/>
        <end position="17"/>
    </location>
</feature>
<feature type="chain" id="PRO_5043751725" description="Chemosensory protein" evidence="1">
    <location>
        <begin position="18"/>
        <end position="232"/>
    </location>
</feature>
<dbReference type="Pfam" id="PF03392">
    <property type="entry name" value="OS-D"/>
    <property type="match status" value="2"/>
</dbReference>
<name>A0AAV1JV83_9NEOP</name>
<dbReference type="AlphaFoldDB" id="A0AAV1JV83"/>
<organism evidence="2 3">
    <name type="scientific">Leptosia nina</name>
    <dbReference type="NCBI Taxonomy" id="320188"/>
    <lineage>
        <taxon>Eukaryota</taxon>
        <taxon>Metazoa</taxon>
        <taxon>Ecdysozoa</taxon>
        <taxon>Arthropoda</taxon>
        <taxon>Hexapoda</taxon>
        <taxon>Insecta</taxon>
        <taxon>Pterygota</taxon>
        <taxon>Neoptera</taxon>
        <taxon>Endopterygota</taxon>
        <taxon>Lepidoptera</taxon>
        <taxon>Glossata</taxon>
        <taxon>Ditrysia</taxon>
        <taxon>Papilionoidea</taxon>
        <taxon>Pieridae</taxon>
        <taxon>Pierinae</taxon>
        <taxon>Leptosia</taxon>
    </lineage>
</organism>
<dbReference type="Proteomes" id="UP001497472">
    <property type="component" value="Unassembled WGS sequence"/>
</dbReference>
<protein>
    <recommendedName>
        <fullName evidence="4">Chemosensory protein</fullName>
    </recommendedName>
</protein>
<evidence type="ECO:0000256" key="1">
    <source>
        <dbReference type="SAM" id="SignalP"/>
    </source>
</evidence>
<gene>
    <name evidence="2" type="ORF">LNINA_LOCUS11583</name>
</gene>
<comment type="caution">
    <text evidence="2">The sequence shown here is derived from an EMBL/GenBank/DDBJ whole genome shotgun (WGS) entry which is preliminary data.</text>
</comment>
<dbReference type="PANTHER" id="PTHR11257:SF12">
    <property type="entry name" value="EJACULATORY BULB-SPECIFIC PROTEIN 3-RELATED"/>
    <property type="match status" value="1"/>
</dbReference>
<keyword evidence="3" id="KW-1185">Reference proteome</keyword>